<keyword evidence="6" id="KW-1185">Reference proteome</keyword>
<name>A0ABY7NNQ1_9SPHN</name>
<reference evidence="5 6" key="1">
    <citation type="submission" date="2022-12" db="EMBL/GenBank/DDBJ databases">
        <title>Sphingomonas abieness sp. nov., an endophytic bacterium isolated from Abies koreana.</title>
        <authorList>
            <person name="Jiang L."/>
            <person name="Lee J."/>
        </authorList>
    </citation>
    <scope>NUCLEOTIDE SEQUENCE [LARGE SCALE GENOMIC DNA]</scope>
    <source>
        <strain evidence="6">PAMB 00755</strain>
    </source>
</reference>
<comment type="similarity">
    <text evidence="3">Belongs to the Nudix hydrolase family.</text>
</comment>
<evidence type="ECO:0000256" key="1">
    <source>
        <dbReference type="ARBA" id="ARBA00001946"/>
    </source>
</evidence>
<evidence type="ECO:0000256" key="2">
    <source>
        <dbReference type="ARBA" id="ARBA00022801"/>
    </source>
</evidence>
<comment type="cofactor">
    <cofactor evidence="1">
        <name>Mg(2+)</name>
        <dbReference type="ChEBI" id="CHEBI:18420"/>
    </cofactor>
</comment>
<evidence type="ECO:0000313" key="5">
    <source>
        <dbReference type="EMBL" id="WBO21539.1"/>
    </source>
</evidence>
<accession>A0ABY7NNQ1</accession>
<dbReference type="InterPro" id="IPR015797">
    <property type="entry name" value="NUDIX_hydrolase-like_dom_sf"/>
</dbReference>
<keyword evidence="2 3" id="KW-0378">Hydrolase</keyword>
<dbReference type="Proteomes" id="UP001210865">
    <property type="component" value="Chromosome"/>
</dbReference>
<evidence type="ECO:0000313" key="6">
    <source>
        <dbReference type="Proteomes" id="UP001210865"/>
    </source>
</evidence>
<dbReference type="InterPro" id="IPR000086">
    <property type="entry name" value="NUDIX_hydrolase_dom"/>
</dbReference>
<dbReference type="SUPFAM" id="SSF55811">
    <property type="entry name" value="Nudix"/>
    <property type="match status" value="1"/>
</dbReference>
<feature type="domain" description="Nudix hydrolase" evidence="4">
    <location>
        <begin position="29"/>
        <end position="177"/>
    </location>
</feature>
<dbReference type="PROSITE" id="PS51462">
    <property type="entry name" value="NUDIX"/>
    <property type="match status" value="1"/>
</dbReference>
<dbReference type="PANTHER" id="PTHR21340:SF7">
    <property type="entry name" value="NUDIX HYDROLASE DOMAIN-CONTAINING PROTEIN"/>
    <property type="match status" value="1"/>
</dbReference>
<evidence type="ECO:0000256" key="3">
    <source>
        <dbReference type="RuleBase" id="RU003476"/>
    </source>
</evidence>
<dbReference type="InterPro" id="IPR020476">
    <property type="entry name" value="Nudix_hydrolase"/>
</dbReference>
<evidence type="ECO:0000259" key="4">
    <source>
        <dbReference type="PROSITE" id="PS51462"/>
    </source>
</evidence>
<dbReference type="CDD" id="cd04662">
    <property type="entry name" value="NUDIX_Hydrolase"/>
    <property type="match status" value="1"/>
</dbReference>
<proteinExistence type="inferred from homology"/>
<protein>
    <submittedName>
        <fullName evidence="5">NUDIX domain-containing protein</fullName>
    </submittedName>
</protein>
<dbReference type="InterPro" id="IPR020084">
    <property type="entry name" value="NUDIX_hydrolase_CS"/>
</dbReference>
<organism evidence="5 6">
    <name type="scientific">Sphingomonas abietis</name>
    <dbReference type="NCBI Taxonomy" id="3012344"/>
    <lineage>
        <taxon>Bacteria</taxon>
        <taxon>Pseudomonadati</taxon>
        <taxon>Pseudomonadota</taxon>
        <taxon>Alphaproteobacteria</taxon>
        <taxon>Sphingomonadales</taxon>
        <taxon>Sphingomonadaceae</taxon>
        <taxon>Sphingomonas</taxon>
    </lineage>
</organism>
<gene>
    <name evidence="5" type="ORF">PBT88_15325</name>
</gene>
<dbReference type="Gene3D" id="3.90.79.10">
    <property type="entry name" value="Nucleoside Triphosphate Pyrophosphohydrolase"/>
    <property type="match status" value="1"/>
</dbReference>
<dbReference type="Pfam" id="PF00293">
    <property type="entry name" value="NUDIX"/>
    <property type="match status" value="1"/>
</dbReference>
<dbReference type="PANTHER" id="PTHR21340">
    <property type="entry name" value="DIADENOSINE 5,5-P1,P4-TETRAPHOSPHATE PYROPHOSPHOHYDROLASE MUTT"/>
    <property type="match status" value="1"/>
</dbReference>
<dbReference type="RefSeq" id="WP_270076188.1">
    <property type="nucleotide sequence ID" value="NZ_CP115174.1"/>
</dbReference>
<dbReference type="PRINTS" id="PR00502">
    <property type="entry name" value="NUDIXFAMILY"/>
</dbReference>
<dbReference type="EMBL" id="CP115174">
    <property type="protein sequence ID" value="WBO21539.1"/>
    <property type="molecule type" value="Genomic_DNA"/>
</dbReference>
<dbReference type="PROSITE" id="PS00893">
    <property type="entry name" value="NUDIX_BOX"/>
    <property type="match status" value="1"/>
</dbReference>
<dbReference type="InterPro" id="IPR051325">
    <property type="entry name" value="Nudix_hydrolase_domain"/>
</dbReference>
<sequence>MSSPSAALSLPICAIIPNSRIWWPEAEPMTPRSAGILLFRRDRGRTEVLLVHPGGPFYRNKEAGVWQIPKGLIEPGEDAVRAARRETGEELGIAIDDAPWPLATIKQKGGKIVEAFALEQVIDADAVVSNRFEIEWPPRSGRRESFPEVDRAAWYDWDAAEAMMLASQRPLLDALRRVIGE</sequence>